<keyword evidence="4" id="KW-0378">Hydrolase</keyword>
<dbReference type="Pfam" id="PF01750">
    <property type="entry name" value="HycI"/>
    <property type="match status" value="1"/>
</dbReference>
<proteinExistence type="inferred from homology"/>
<comment type="similarity">
    <text evidence="1">Belongs to the peptidase A31 family.</text>
</comment>
<dbReference type="EMBL" id="JAQNDL010000003">
    <property type="protein sequence ID" value="MDC0720862.1"/>
    <property type="molecule type" value="Genomic_DNA"/>
</dbReference>
<dbReference type="Proteomes" id="UP001221686">
    <property type="component" value="Unassembled WGS sequence"/>
</dbReference>
<evidence type="ECO:0000256" key="1">
    <source>
        <dbReference type="ARBA" id="ARBA00006814"/>
    </source>
</evidence>
<dbReference type="InterPro" id="IPR000671">
    <property type="entry name" value="Peptidase_A31"/>
</dbReference>
<keyword evidence="3" id="KW-0064">Aspartyl protease</keyword>
<dbReference type="PANTHER" id="PTHR30302:SF1">
    <property type="entry name" value="HYDROGENASE 2 MATURATION PROTEASE"/>
    <property type="match status" value="1"/>
</dbReference>
<comment type="caution">
    <text evidence="5">The sequence shown here is derived from an EMBL/GenBank/DDBJ whole genome shotgun (WGS) entry which is preliminary data.</text>
</comment>
<dbReference type="Gene3D" id="3.40.50.1450">
    <property type="entry name" value="HybD-like"/>
    <property type="match status" value="1"/>
</dbReference>
<evidence type="ECO:0000256" key="2">
    <source>
        <dbReference type="ARBA" id="ARBA00022670"/>
    </source>
</evidence>
<accession>A0ABT5E4R8</accession>
<dbReference type="SUPFAM" id="SSF53163">
    <property type="entry name" value="HybD-like"/>
    <property type="match status" value="1"/>
</dbReference>
<sequence length="167" mass="17349">MSARVIGVGQRLAGDDGVGIRVAERLRSLDLDDVQVDFVASTTELIARLTGVDRVIVVDAVLGSGALGHLHVATPEDFDAQQLVAISTHGLDLPAAVALARALYPESVAPEIQIVGLEIERPERLAEELSLTAAAAVEAAVRAVVAMLGENTSGGHECTSHPSPGKF</sequence>
<dbReference type="PRINTS" id="PR00446">
    <property type="entry name" value="HYDRGNUPTAKE"/>
</dbReference>
<evidence type="ECO:0000313" key="6">
    <source>
        <dbReference type="Proteomes" id="UP001221686"/>
    </source>
</evidence>
<evidence type="ECO:0000256" key="4">
    <source>
        <dbReference type="ARBA" id="ARBA00022801"/>
    </source>
</evidence>
<evidence type="ECO:0000313" key="5">
    <source>
        <dbReference type="EMBL" id="MDC0720862.1"/>
    </source>
</evidence>
<name>A0ABT5E4R8_9BACT</name>
<keyword evidence="6" id="KW-1185">Reference proteome</keyword>
<dbReference type="CDD" id="cd00518">
    <property type="entry name" value="H2MP"/>
    <property type="match status" value="1"/>
</dbReference>
<dbReference type="GO" id="GO:0008233">
    <property type="term" value="F:peptidase activity"/>
    <property type="evidence" value="ECO:0007669"/>
    <property type="project" value="UniProtKB-KW"/>
</dbReference>
<dbReference type="RefSeq" id="WP_272089371.1">
    <property type="nucleotide sequence ID" value="NZ_JAQNDL010000003.1"/>
</dbReference>
<gene>
    <name evidence="5" type="ORF">POL25_28415</name>
</gene>
<reference evidence="5 6" key="1">
    <citation type="submission" date="2022-11" db="EMBL/GenBank/DDBJ databases">
        <title>Minimal conservation of predation-associated metabolite biosynthetic gene clusters underscores biosynthetic potential of Myxococcota including descriptions for ten novel species: Archangium lansinium sp. nov., Myxococcus landrumus sp. nov., Nannocystis bai.</title>
        <authorList>
            <person name="Ahearne A."/>
            <person name="Stevens C."/>
            <person name="Dowd S."/>
        </authorList>
    </citation>
    <scope>NUCLEOTIDE SEQUENCE [LARGE SCALE GENOMIC DNA]</scope>
    <source>
        <strain evidence="5 6">BB15-2</strain>
    </source>
</reference>
<dbReference type="NCBIfam" id="TIGR00072">
    <property type="entry name" value="hydrog_prot"/>
    <property type="match status" value="1"/>
</dbReference>
<organism evidence="5 6">
    <name type="scientific">Nannocystis bainbridge</name>
    <dbReference type="NCBI Taxonomy" id="2995303"/>
    <lineage>
        <taxon>Bacteria</taxon>
        <taxon>Pseudomonadati</taxon>
        <taxon>Myxococcota</taxon>
        <taxon>Polyangia</taxon>
        <taxon>Nannocystales</taxon>
        <taxon>Nannocystaceae</taxon>
        <taxon>Nannocystis</taxon>
    </lineage>
</organism>
<protein>
    <submittedName>
        <fullName evidence="5">Hydrogenase maturation protease</fullName>
    </submittedName>
</protein>
<keyword evidence="2 5" id="KW-0645">Protease</keyword>
<evidence type="ECO:0000256" key="3">
    <source>
        <dbReference type="ARBA" id="ARBA00022750"/>
    </source>
</evidence>
<dbReference type="PANTHER" id="PTHR30302">
    <property type="entry name" value="HYDROGENASE 1 MATURATION PROTEASE"/>
    <property type="match status" value="1"/>
</dbReference>
<dbReference type="GO" id="GO:0006508">
    <property type="term" value="P:proteolysis"/>
    <property type="evidence" value="ECO:0007669"/>
    <property type="project" value="UniProtKB-KW"/>
</dbReference>
<dbReference type="InterPro" id="IPR023430">
    <property type="entry name" value="Pept_HybD-like_dom_sf"/>
</dbReference>